<dbReference type="STRING" id="258515.SAMN05192585_14612"/>
<keyword evidence="1" id="KW-1133">Transmembrane helix</keyword>
<keyword evidence="1" id="KW-0472">Membrane</keyword>
<dbReference type="AlphaFoldDB" id="A0A1H0G1S3"/>
<keyword evidence="3" id="KW-1185">Reference proteome</keyword>
<dbReference type="EMBL" id="FNID01000046">
    <property type="protein sequence ID" value="SDO00784.1"/>
    <property type="molecule type" value="Genomic_DNA"/>
</dbReference>
<evidence type="ECO:0000313" key="3">
    <source>
        <dbReference type="Proteomes" id="UP000199182"/>
    </source>
</evidence>
<name>A0A1H0G1S3_9FIRM</name>
<keyword evidence="1" id="KW-0812">Transmembrane</keyword>
<feature type="transmembrane region" description="Helical" evidence="1">
    <location>
        <begin position="6"/>
        <end position="24"/>
    </location>
</feature>
<organism evidence="2 3">
    <name type="scientific">Acetanaerobacterium elongatum</name>
    <dbReference type="NCBI Taxonomy" id="258515"/>
    <lineage>
        <taxon>Bacteria</taxon>
        <taxon>Bacillati</taxon>
        <taxon>Bacillota</taxon>
        <taxon>Clostridia</taxon>
        <taxon>Eubacteriales</taxon>
        <taxon>Oscillospiraceae</taxon>
        <taxon>Acetanaerobacterium</taxon>
    </lineage>
</organism>
<evidence type="ECO:0000313" key="2">
    <source>
        <dbReference type="EMBL" id="SDO00784.1"/>
    </source>
</evidence>
<evidence type="ECO:0000256" key="1">
    <source>
        <dbReference type="SAM" id="Phobius"/>
    </source>
</evidence>
<dbReference type="PROSITE" id="PS51257">
    <property type="entry name" value="PROKAR_LIPOPROTEIN"/>
    <property type="match status" value="1"/>
</dbReference>
<accession>A0A1H0G1S3</accession>
<proteinExistence type="predicted"/>
<gene>
    <name evidence="2" type="ORF">SAMN05192585_14612</name>
</gene>
<sequence>MNRLLTRIYALLVICVFIFTSCYITEHNLESEKDGNMESSAEKNITSTNPAGSEAYVAGELLCLTQTKQQADEIAQLYNITLKSFDNGIAVFTTEEDLQTVIDRGKKNGWVELYKNMVYHALSE</sequence>
<reference evidence="2 3" key="1">
    <citation type="submission" date="2016-10" db="EMBL/GenBank/DDBJ databases">
        <authorList>
            <person name="de Groot N.N."/>
        </authorList>
    </citation>
    <scope>NUCLEOTIDE SEQUENCE [LARGE SCALE GENOMIC DNA]</scope>
    <source>
        <strain evidence="2 3">CGMCC 1.5012</strain>
    </source>
</reference>
<protein>
    <submittedName>
        <fullName evidence="2">Uncharacterized protein</fullName>
    </submittedName>
</protein>
<dbReference type="Proteomes" id="UP000199182">
    <property type="component" value="Unassembled WGS sequence"/>
</dbReference>